<protein>
    <submittedName>
        <fullName evidence="3">Coatomer subunit beta'-2</fullName>
    </submittedName>
</protein>
<evidence type="ECO:0000313" key="3">
    <source>
        <dbReference type="EMBL" id="KAK1265030.1"/>
    </source>
</evidence>
<feature type="region of interest" description="Disordered" evidence="1">
    <location>
        <begin position="121"/>
        <end position="181"/>
    </location>
</feature>
<proteinExistence type="predicted"/>
<dbReference type="Pfam" id="PF23953">
    <property type="entry name" value="TPR_COPA_B"/>
    <property type="match status" value="1"/>
</dbReference>
<dbReference type="InterPro" id="IPR056176">
    <property type="entry name" value="TPR_COPA_B"/>
</dbReference>
<evidence type="ECO:0000313" key="4">
    <source>
        <dbReference type="Proteomes" id="UP001179952"/>
    </source>
</evidence>
<feature type="compositionally biased region" description="Polar residues" evidence="1">
    <location>
        <begin position="162"/>
        <end position="181"/>
    </location>
</feature>
<sequence length="181" mass="20397">MVEDELEVATDPNYKFDLCIQLARLEVAKEIAVEVQSESKWKQLGELEINQIPEAALIARSYLPNKVWDCSYLEKRSQQAAELLADVEEYPNLFEDWQVALEIESSLADKRISSLKIAEVQEETPLENGDSSHELEEENEGEEHEEAVEVEADDSTDGTVLINGNESDKQWCTNNEGPPSA</sequence>
<feature type="compositionally biased region" description="Acidic residues" evidence="1">
    <location>
        <begin position="135"/>
        <end position="156"/>
    </location>
</feature>
<dbReference type="EMBL" id="JAUJYN010000008">
    <property type="protein sequence ID" value="KAK1265030.1"/>
    <property type="molecule type" value="Genomic_DNA"/>
</dbReference>
<evidence type="ECO:0000256" key="1">
    <source>
        <dbReference type="SAM" id="MobiDB-lite"/>
    </source>
</evidence>
<dbReference type="Gene3D" id="1.25.40.470">
    <property type="match status" value="1"/>
</dbReference>
<gene>
    <name evidence="3" type="ORF">QJS04_geneDACA021312</name>
</gene>
<reference evidence="3" key="2">
    <citation type="submission" date="2023-06" db="EMBL/GenBank/DDBJ databases">
        <authorList>
            <person name="Ma L."/>
            <person name="Liu K.-W."/>
            <person name="Li Z."/>
            <person name="Hsiao Y.-Y."/>
            <person name="Qi Y."/>
            <person name="Fu T."/>
            <person name="Tang G."/>
            <person name="Zhang D."/>
            <person name="Sun W.-H."/>
            <person name="Liu D.-K."/>
            <person name="Li Y."/>
            <person name="Chen G.-Z."/>
            <person name="Liu X.-D."/>
            <person name="Liao X.-Y."/>
            <person name="Jiang Y.-T."/>
            <person name="Yu X."/>
            <person name="Hao Y."/>
            <person name="Huang J."/>
            <person name="Zhao X.-W."/>
            <person name="Ke S."/>
            <person name="Chen Y.-Y."/>
            <person name="Wu W.-L."/>
            <person name="Hsu J.-L."/>
            <person name="Lin Y.-F."/>
            <person name="Huang M.-D."/>
            <person name="Li C.-Y."/>
            <person name="Huang L."/>
            <person name="Wang Z.-W."/>
            <person name="Zhao X."/>
            <person name="Zhong W.-Y."/>
            <person name="Peng D.-H."/>
            <person name="Ahmad S."/>
            <person name="Lan S."/>
            <person name="Zhang J.-S."/>
            <person name="Tsai W.-C."/>
            <person name="Van De Peer Y."/>
            <person name="Liu Z.-J."/>
        </authorList>
    </citation>
    <scope>NUCLEOTIDE SEQUENCE</scope>
    <source>
        <strain evidence="3">SCP</strain>
        <tissue evidence="3">Leaves</tissue>
    </source>
</reference>
<dbReference type="Proteomes" id="UP001179952">
    <property type="component" value="Unassembled WGS sequence"/>
</dbReference>
<keyword evidence="4" id="KW-1185">Reference proteome</keyword>
<name>A0AAV9AM26_ACOGR</name>
<organism evidence="3 4">
    <name type="scientific">Acorus gramineus</name>
    <name type="common">Dwarf sweet flag</name>
    <dbReference type="NCBI Taxonomy" id="55184"/>
    <lineage>
        <taxon>Eukaryota</taxon>
        <taxon>Viridiplantae</taxon>
        <taxon>Streptophyta</taxon>
        <taxon>Embryophyta</taxon>
        <taxon>Tracheophyta</taxon>
        <taxon>Spermatophyta</taxon>
        <taxon>Magnoliopsida</taxon>
        <taxon>Liliopsida</taxon>
        <taxon>Acoraceae</taxon>
        <taxon>Acorus</taxon>
    </lineage>
</organism>
<comment type="caution">
    <text evidence="3">The sequence shown here is derived from an EMBL/GenBank/DDBJ whole genome shotgun (WGS) entry which is preliminary data.</text>
</comment>
<accession>A0AAV9AM26</accession>
<reference evidence="3" key="1">
    <citation type="journal article" date="2023" name="Nat. Commun.">
        <title>Diploid and tetraploid genomes of Acorus and the evolution of monocots.</title>
        <authorList>
            <person name="Ma L."/>
            <person name="Liu K.W."/>
            <person name="Li Z."/>
            <person name="Hsiao Y.Y."/>
            <person name="Qi Y."/>
            <person name="Fu T."/>
            <person name="Tang G.D."/>
            <person name="Zhang D."/>
            <person name="Sun W.H."/>
            <person name="Liu D.K."/>
            <person name="Li Y."/>
            <person name="Chen G.Z."/>
            <person name="Liu X.D."/>
            <person name="Liao X.Y."/>
            <person name="Jiang Y.T."/>
            <person name="Yu X."/>
            <person name="Hao Y."/>
            <person name="Huang J."/>
            <person name="Zhao X.W."/>
            <person name="Ke S."/>
            <person name="Chen Y.Y."/>
            <person name="Wu W.L."/>
            <person name="Hsu J.L."/>
            <person name="Lin Y.F."/>
            <person name="Huang M.D."/>
            <person name="Li C.Y."/>
            <person name="Huang L."/>
            <person name="Wang Z.W."/>
            <person name="Zhao X."/>
            <person name="Zhong W.Y."/>
            <person name="Peng D.H."/>
            <person name="Ahmad S."/>
            <person name="Lan S."/>
            <person name="Zhang J.S."/>
            <person name="Tsai W.C."/>
            <person name="Van de Peer Y."/>
            <person name="Liu Z.J."/>
        </authorList>
    </citation>
    <scope>NUCLEOTIDE SEQUENCE</scope>
    <source>
        <strain evidence="3">SCP</strain>
    </source>
</reference>
<feature type="domain" description="COPA/B TPR" evidence="2">
    <location>
        <begin position="2"/>
        <end position="51"/>
    </location>
</feature>
<dbReference type="AlphaFoldDB" id="A0AAV9AM26"/>
<evidence type="ECO:0000259" key="2">
    <source>
        <dbReference type="Pfam" id="PF23953"/>
    </source>
</evidence>